<name>A0ABY9X422_9BACT</name>
<evidence type="ECO:0000313" key="2">
    <source>
        <dbReference type="EMBL" id="WNG50164.1"/>
    </source>
</evidence>
<organism evidence="2 3">
    <name type="scientific">Archangium minus</name>
    <dbReference type="NCBI Taxonomy" id="83450"/>
    <lineage>
        <taxon>Bacteria</taxon>
        <taxon>Pseudomonadati</taxon>
        <taxon>Myxococcota</taxon>
        <taxon>Myxococcia</taxon>
        <taxon>Myxococcales</taxon>
        <taxon>Cystobacterineae</taxon>
        <taxon>Archangiaceae</taxon>
        <taxon>Archangium</taxon>
    </lineage>
</organism>
<dbReference type="GO" id="GO:0016787">
    <property type="term" value="F:hydrolase activity"/>
    <property type="evidence" value="ECO:0007669"/>
    <property type="project" value="UniProtKB-KW"/>
</dbReference>
<dbReference type="PANTHER" id="PTHR43798">
    <property type="entry name" value="MONOACYLGLYCEROL LIPASE"/>
    <property type="match status" value="1"/>
</dbReference>
<feature type="domain" description="AB hydrolase-1" evidence="1">
    <location>
        <begin position="20"/>
        <end position="113"/>
    </location>
</feature>
<protein>
    <submittedName>
        <fullName evidence="2">Alpha/beta hydrolase</fullName>
    </submittedName>
</protein>
<gene>
    <name evidence="2" type="ORF">F0U60_43090</name>
</gene>
<evidence type="ECO:0000259" key="1">
    <source>
        <dbReference type="Pfam" id="PF00561"/>
    </source>
</evidence>
<dbReference type="EMBL" id="CP043494">
    <property type="protein sequence ID" value="WNG50164.1"/>
    <property type="molecule type" value="Genomic_DNA"/>
</dbReference>
<dbReference type="Proteomes" id="UP001611383">
    <property type="component" value="Chromosome"/>
</dbReference>
<dbReference type="InterPro" id="IPR050266">
    <property type="entry name" value="AB_hydrolase_sf"/>
</dbReference>
<keyword evidence="3" id="KW-1185">Reference proteome</keyword>
<keyword evidence="2" id="KW-0378">Hydrolase</keyword>
<dbReference type="Pfam" id="PF00561">
    <property type="entry name" value="Abhydrolase_1"/>
    <property type="match status" value="1"/>
</dbReference>
<dbReference type="Gene3D" id="3.40.50.1820">
    <property type="entry name" value="alpha/beta hydrolase"/>
    <property type="match status" value="1"/>
</dbReference>
<dbReference type="SUPFAM" id="SSF53474">
    <property type="entry name" value="alpha/beta-Hydrolases"/>
    <property type="match status" value="1"/>
</dbReference>
<proteinExistence type="predicted"/>
<evidence type="ECO:0000313" key="3">
    <source>
        <dbReference type="Proteomes" id="UP001611383"/>
    </source>
</evidence>
<dbReference type="InterPro" id="IPR000073">
    <property type="entry name" value="AB_hydrolase_1"/>
</dbReference>
<reference evidence="2 3" key="1">
    <citation type="submission" date="2019-08" db="EMBL/GenBank/DDBJ databases">
        <title>Archangium and Cystobacter genomes.</title>
        <authorList>
            <person name="Chen I.-C.K."/>
            <person name="Wielgoss S."/>
        </authorList>
    </citation>
    <scope>NUCLEOTIDE SEQUENCE [LARGE SCALE GENOMIC DNA]</scope>
    <source>
        <strain evidence="2 3">Cbm 6</strain>
    </source>
</reference>
<dbReference type="InterPro" id="IPR029058">
    <property type="entry name" value="AB_hydrolase_fold"/>
</dbReference>
<accession>A0ABY9X422</accession>
<dbReference type="PANTHER" id="PTHR43798:SF33">
    <property type="entry name" value="HYDROLASE, PUTATIVE (AFU_ORTHOLOGUE AFUA_2G14860)-RELATED"/>
    <property type="match status" value="1"/>
</dbReference>
<sequence length="286" mass="30909">MGVNRTRDGIAFEVVGQGQPLVLLHGGSGRRQWFSSMVPLLHDDHQLVLIDLPGHGESRHTPGAYRLQDTAEFVKSVLDHVSVGPAWLFGHSHGAHVSLVLAAHSPNLVAGVIDGDAPLGRERMRAHQAKSRDLTLAWRALTGKGFTPEQVAERLLELNVQSEPGRSVSFRELFGPGHPYILELSQSLACHDGDFLDAILDRFDDTYAALEGAPLLARLRCRLVLLQADPAAGGLLTQEDIDMATHTLGDVTTIRLTGVGHGLQLQDPRQVADAVRAAVGAERRVA</sequence>